<feature type="coiled-coil region" evidence="9">
    <location>
        <begin position="234"/>
        <end position="272"/>
    </location>
</feature>
<dbReference type="PANTHER" id="PTHR21648">
    <property type="entry name" value="FLAGELLAR RADIAL SPOKE PROTEIN 3"/>
    <property type="match status" value="1"/>
</dbReference>
<evidence type="ECO:0000313" key="12">
    <source>
        <dbReference type="Proteomes" id="UP001211907"/>
    </source>
</evidence>
<dbReference type="InterPro" id="IPR009290">
    <property type="entry name" value="Radial_spoke_3"/>
</dbReference>
<comment type="similarity">
    <text evidence="2">Belongs to the flagellar radial spoke RSP3 family.</text>
</comment>
<keyword evidence="8" id="KW-0966">Cell projection</keyword>
<evidence type="ECO:0000256" key="8">
    <source>
        <dbReference type="ARBA" id="ARBA00023273"/>
    </source>
</evidence>
<evidence type="ECO:0000256" key="9">
    <source>
        <dbReference type="SAM" id="Coils"/>
    </source>
</evidence>
<feature type="region of interest" description="Disordered" evidence="10">
    <location>
        <begin position="1"/>
        <end position="64"/>
    </location>
</feature>
<feature type="compositionally biased region" description="Polar residues" evidence="10">
    <location>
        <begin position="27"/>
        <end position="36"/>
    </location>
</feature>
<organism evidence="11 12">
    <name type="scientific">Physocladia obscura</name>
    <dbReference type="NCBI Taxonomy" id="109957"/>
    <lineage>
        <taxon>Eukaryota</taxon>
        <taxon>Fungi</taxon>
        <taxon>Fungi incertae sedis</taxon>
        <taxon>Chytridiomycota</taxon>
        <taxon>Chytridiomycota incertae sedis</taxon>
        <taxon>Chytridiomycetes</taxon>
        <taxon>Chytridiales</taxon>
        <taxon>Chytriomycetaceae</taxon>
        <taxon>Physocladia</taxon>
    </lineage>
</organism>
<keyword evidence="12" id="KW-1185">Reference proteome</keyword>
<comment type="caution">
    <text evidence="11">The sequence shown here is derived from an EMBL/GenBank/DDBJ whole genome shotgun (WGS) entry which is preliminary data.</text>
</comment>
<evidence type="ECO:0000256" key="4">
    <source>
        <dbReference type="ARBA" id="ARBA00022553"/>
    </source>
</evidence>
<keyword evidence="4" id="KW-0597">Phosphoprotein</keyword>
<evidence type="ECO:0000313" key="11">
    <source>
        <dbReference type="EMBL" id="KAJ3132543.1"/>
    </source>
</evidence>
<evidence type="ECO:0000256" key="5">
    <source>
        <dbReference type="ARBA" id="ARBA00022846"/>
    </source>
</evidence>
<gene>
    <name evidence="11" type="primary">RSPH3</name>
    <name evidence="11" type="ORF">HK100_005239</name>
</gene>
<keyword evidence="3" id="KW-0963">Cytoplasm</keyword>
<evidence type="ECO:0000256" key="6">
    <source>
        <dbReference type="ARBA" id="ARBA00023069"/>
    </source>
</evidence>
<keyword evidence="6" id="KW-0969">Cilium</keyword>
<dbReference type="AlphaFoldDB" id="A0AAD5T8I0"/>
<name>A0AAD5T8I0_9FUNG</name>
<keyword evidence="7" id="KW-0206">Cytoskeleton</keyword>
<keyword evidence="9" id="KW-0175">Coiled coil</keyword>
<dbReference type="GO" id="GO:0005929">
    <property type="term" value="C:cilium"/>
    <property type="evidence" value="ECO:0007669"/>
    <property type="project" value="TreeGrafter"/>
</dbReference>
<accession>A0AAD5T8I0</accession>
<proteinExistence type="inferred from homology"/>
<evidence type="ECO:0000256" key="2">
    <source>
        <dbReference type="ARBA" id="ARBA00006737"/>
    </source>
</evidence>
<dbReference type="Pfam" id="PF06098">
    <property type="entry name" value="Radial_spoke_3"/>
    <property type="match status" value="1"/>
</dbReference>
<evidence type="ECO:0000256" key="7">
    <source>
        <dbReference type="ARBA" id="ARBA00023212"/>
    </source>
</evidence>
<evidence type="ECO:0000256" key="3">
    <source>
        <dbReference type="ARBA" id="ARBA00022490"/>
    </source>
</evidence>
<feature type="compositionally biased region" description="Polar residues" evidence="10">
    <location>
        <begin position="9"/>
        <end position="19"/>
    </location>
</feature>
<dbReference type="EMBL" id="JADGJH010000247">
    <property type="protein sequence ID" value="KAJ3132543.1"/>
    <property type="molecule type" value="Genomic_DNA"/>
</dbReference>
<keyword evidence="5" id="KW-0282">Flagellum</keyword>
<protein>
    <submittedName>
        <fullName evidence="11">Radial spoke head protein 3</fullName>
    </submittedName>
</protein>
<dbReference type="Proteomes" id="UP001211907">
    <property type="component" value="Unassembled WGS sequence"/>
</dbReference>
<evidence type="ECO:0000256" key="1">
    <source>
        <dbReference type="ARBA" id="ARBA00004611"/>
    </source>
</evidence>
<dbReference type="PANTHER" id="PTHR21648:SF0">
    <property type="entry name" value="RADIAL SPOKE HEAD PROTEIN 3 HOMOLOG"/>
    <property type="match status" value="1"/>
</dbReference>
<reference evidence="11" key="1">
    <citation type="submission" date="2020-05" db="EMBL/GenBank/DDBJ databases">
        <title>Phylogenomic resolution of chytrid fungi.</title>
        <authorList>
            <person name="Stajich J.E."/>
            <person name="Amses K."/>
            <person name="Simmons R."/>
            <person name="Seto K."/>
            <person name="Myers J."/>
            <person name="Bonds A."/>
            <person name="Quandt C.A."/>
            <person name="Barry K."/>
            <person name="Liu P."/>
            <person name="Grigoriev I."/>
            <person name="Longcore J.E."/>
            <person name="James T.Y."/>
        </authorList>
    </citation>
    <scope>NUCLEOTIDE SEQUENCE</scope>
    <source>
        <strain evidence="11">JEL0513</strain>
    </source>
</reference>
<evidence type="ECO:0000256" key="10">
    <source>
        <dbReference type="SAM" id="MobiDB-lite"/>
    </source>
</evidence>
<comment type="subcellular location">
    <subcellularLocation>
        <location evidence="1">Cytoplasm</location>
        <location evidence="1">Cytoskeleton</location>
        <location evidence="1">Flagellum axoneme</location>
    </subcellularLocation>
</comment>
<sequence length="355" mass="40724">MIAAEPNLPKQSDSVTQIENHGEEYNPASTKQQGNEAYSFVSEPVRSAGKKKYRDSFEKEQRSQPVNIMYDRRIHRGNTYASPVLPLHAQPDPVEVQKQNEIRRRLKAKRRAEAQRRVRTPDATEGRKHVDIQTDLYLEELTDKIPEAYAATQTDAFLDRAPSPLYIPQKSGSDVATQVYYGELFDFDFEVEPILEVIVGKTLEQALMEVAEEDELAVLKKHQIKFEEKRNAELAEVQRMEDAERRRVEEKERRLNEQIRLLKEKQDAAEKVAARAFAQAYLSNLVPSVFDSLTSNGYFYDIIEKEVESLFLPWLSGEVDKNMSKLAIAHIIKRAIKSLHIGSLVPPKNSNPQFL</sequence>